<evidence type="ECO:0000313" key="6">
    <source>
        <dbReference type="EMBL" id="RRJ83497.1"/>
    </source>
</evidence>
<dbReference type="FunFam" id="3.40.50.880:FF:000030">
    <property type="entry name" value="Gamma-glutamyl-gamma-aminobutyrate hydrolase PuuD"/>
    <property type="match status" value="1"/>
</dbReference>
<evidence type="ECO:0000256" key="1">
    <source>
        <dbReference type="ARBA" id="ARBA00011083"/>
    </source>
</evidence>
<dbReference type="EMBL" id="QWEZ01000002">
    <property type="protein sequence ID" value="RRJ83497.1"/>
    <property type="molecule type" value="Genomic_DNA"/>
</dbReference>
<evidence type="ECO:0000313" key="7">
    <source>
        <dbReference type="Proteomes" id="UP000280792"/>
    </source>
</evidence>
<proteinExistence type="inferred from homology"/>
<comment type="caution">
    <text evidence="6">The sequence shown here is derived from an EMBL/GenBank/DDBJ whole genome shotgun (WGS) entry which is preliminary data.</text>
</comment>
<dbReference type="GO" id="GO:0006598">
    <property type="term" value="P:polyamine catabolic process"/>
    <property type="evidence" value="ECO:0007669"/>
    <property type="project" value="TreeGrafter"/>
</dbReference>
<dbReference type="InterPro" id="IPR029062">
    <property type="entry name" value="Class_I_gatase-like"/>
</dbReference>
<dbReference type="Pfam" id="PF07722">
    <property type="entry name" value="Peptidase_C26"/>
    <property type="match status" value="1"/>
</dbReference>
<dbReference type="GO" id="GO:0033969">
    <property type="term" value="F:gamma-glutamyl-gamma-aminobutyrate hydrolase activity"/>
    <property type="evidence" value="ECO:0007669"/>
    <property type="project" value="UniProtKB-EC"/>
</dbReference>
<comment type="function">
    <text evidence="3">Involved in the breakdown of putrescine via hydrolysis of the gamma-glutamyl linkage of gamma-glutamyl-gamma-aminobutyrate.</text>
</comment>
<dbReference type="AlphaFoldDB" id="A0A3P3VMC9"/>
<sequence length="248" mass="26629">MVGISACTRQLGIHPFHVAGHKYIAGVVQGSDVLPVIIPSLGEGLDVKATLARLDGLLLTGSYSMVQPHLYGANSSVDPSEYDLGRDATTLPLIREAIASGVPILAICRGFQEMNVAFGGTLHQRLHEVGGYQEHREDKEQTIDQQYAVAHPVAIQPGGVLASLVDGESAMVNSLHTQGVDRLGDGLRVEACAEDGLVEAFSVEGAPAFSLAVQWHPEWKVAEHPFYHAIFTAFGDACRRRAQENNRG</sequence>
<name>A0A3P3VMC9_9GAMM</name>
<evidence type="ECO:0000256" key="5">
    <source>
        <dbReference type="ARBA" id="ARBA00066788"/>
    </source>
</evidence>
<dbReference type="PANTHER" id="PTHR43235:SF1">
    <property type="entry name" value="GLUTAMINE AMIDOTRANSFERASE PB2B2.05-RELATED"/>
    <property type="match status" value="1"/>
</dbReference>
<dbReference type="InterPro" id="IPR011697">
    <property type="entry name" value="Peptidase_C26"/>
</dbReference>
<dbReference type="CDD" id="cd01745">
    <property type="entry name" value="GATase1_2"/>
    <property type="match status" value="1"/>
</dbReference>
<evidence type="ECO:0000256" key="4">
    <source>
        <dbReference type="ARBA" id="ARBA00060634"/>
    </source>
</evidence>
<comment type="catalytic activity">
    <reaction evidence="2">
        <text>4-(gamma-L-glutamylamino)butanoate + H2O = 4-aminobutanoate + L-glutamate</text>
        <dbReference type="Rhea" id="RHEA:19737"/>
        <dbReference type="ChEBI" id="CHEBI:15377"/>
        <dbReference type="ChEBI" id="CHEBI:29985"/>
        <dbReference type="ChEBI" id="CHEBI:58800"/>
        <dbReference type="ChEBI" id="CHEBI:59888"/>
        <dbReference type="EC" id="3.5.1.94"/>
    </reaction>
</comment>
<comment type="similarity">
    <text evidence="1">Belongs to the peptidase C26 family.</text>
</comment>
<evidence type="ECO:0000256" key="3">
    <source>
        <dbReference type="ARBA" id="ARBA00055068"/>
    </source>
</evidence>
<dbReference type="Gene3D" id="3.40.50.880">
    <property type="match status" value="1"/>
</dbReference>
<reference evidence="6 7" key="1">
    <citation type="submission" date="2018-08" db="EMBL/GenBank/DDBJ databases">
        <authorList>
            <person name="Khan S.A."/>
        </authorList>
    </citation>
    <scope>NUCLEOTIDE SEQUENCE [LARGE SCALE GENOMIC DNA]</scope>
    <source>
        <strain evidence="6 7">GTF-13</strain>
    </source>
</reference>
<dbReference type="GO" id="GO:0005829">
    <property type="term" value="C:cytosol"/>
    <property type="evidence" value="ECO:0007669"/>
    <property type="project" value="TreeGrafter"/>
</dbReference>
<dbReference type="PROSITE" id="PS51273">
    <property type="entry name" value="GATASE_TYPE_1"/>
    <property type="match status" value="1"/>
</dbReference>
<comment type="pathway">
    <text evidence="4">Amine and polyamine degradation; putrescine degradation; 4-aminobutanoate from putrescine: step 4/4.</text>
</comment>
<dbReference type="InterPro" id="IPR044668">
    <property type="entry name" value="PuuD-like"/>
</dbReference>
<keyword evidence="6" id="KW-0378">Hydrolase</keyword>
<dbReference type="PANTHER" id="PTHR43235">
    <property type="entry name" value="GLUTAMINE AMIDOTRANSFERASE PB2B2.05-RELATED"/>
    <property type="match status" value="1"/>
</dbReference>
<accession>A0A3P3VMC9</accession>
<organism evidence="6 7">
    <name type="scientific">Aestuariirhabdus litorea</name>
    <dbReference type="NCBI Taxonomy" id="2528527"/>
    <lineage>
        <taxon>Bacteria</taxon>
        <taxon>Pseudomonadati</taxon>
        <taxon>Pseudomonadota</taxon>
        <taxon>Gammaproteobacteria</taxon>
        <taxon>Oceanospirillales</taxon>
        <taxon>Aestuariirhabdaceae</taxon>
        <taxon>Aestuariirhabdus</taxon>
    </lineage>
</organism>
<dbReference type="SUPFAM" id="SSF52317">
    <property type="entry name" value="Class I glutamine amidotransferase-like"/>
    <property type="match status" value="1"/>
</dbReference>
<keyword evidence="7" id="KW-1185">Reference proteome</keyword>
<reference evidence="6 7" key="2">
    <citation type="submission" date="2018-12" db="EMBL/GenBank/DDBJ databases">
        <title>Simiduia agarivorans gen. nov., sp. nov., a marine, agarolytic bacterium isolated from shallow coastal water from Keelung, Taiwan.</title>
        <authorList>
            <person name="Shieh W.Y."/>
        </authorList>
    </citation>
    <scope>NUCLEOTIDE SEQUENCE [LARGE SCALE GENOMIC DNA]</scope>
    <source>
        <strain evidence="6 7">GTF-13</strain>
    </source>
</reference>
<dbReference type="EC" id="3.5.1.94" evidence="5"/>
<evidence type="ECO:0000256" key="2">
    <source>
        <dbReference type="ARBA" id="ARBA00052718"/>
    </source>
</evidence>
<protein>
    <recommendedName>
        <fullName evidence="5">gamma-glutamyl-gamma-aminobutyrate hydrolase</fullName>
        <ecNumber evidence="5">3.5.1.94</ecNumber>
    </recommendedName>
</protein>
<gene>
    <name evidence="6" type="ORF">D0544_12430</name>
</gene>
<dbReference type="Proteomes" id="UP000280792">
    <property type="component" value="Unassembled WGS sequence"/>
</dbReference>